<dbReference type="EMBL" id="KQ091030">
    <property type="protein sequence ID" value="KMS94733.1"/>
    <property type="molecule type" value="Genomic_DNA"/>
</dbReference>
<sequence>MSLSRLRQPLFSRAPSLLKVRLLPSSIPSTSASRGMIFAC</sequence>
<evidence type="ECO:0000313" key="2">
    <source>
        <dbReference type="Proteomes" id="UP000035740"/>
    </source>
</evidence>
<dbReference type="AlphaFoldDB" id="A0A0J8B4F0"/>
<organism evidence="1 2">
    <name type="scientific">Beta vulgaris subsp. vulgaris</name>
    <name type="common">Beet</name>
    <dbReference type="NCBI Taxonomy" id="3555"/>
    <lineage>
        <taxon>Eukaryota</taxon>
        <taxon>Viridiplantae</taxon>
        <taxon>Streptophyta</taxon>
        <taxon>Embryophyta</taxon>
        <taxon>Tracheophyta</taxon>
        <taxon>Spermatophyta</taxon>
        <taxon>Magnoliopsida</taxon>
        <taxon>eudicotyledons</taxon>
        <taxon>Gunneridae</taxon>
        <taxon>Pentapetalae</taxon>
        <taxon>Caryophyllales</taxon>
        <taxon>Chenopodiaceae</taxon>
        <taxon>Betoideae</taxon>
        <taxon>Beta</taxon>
    </lineage>
</organism>
<dbReference type="Gramene" id="KMS94733">
    <property type="protein sequence ID" value="KMS94733"/>
    <property type="gene ID" value="BVRB_015820"/>
</dbReference>
<protein>
    <submittedName>
        <fullName evidence="1">Uncharacterized protein</fullName>
    </submittedName>
</protein>
<keyword evidence="2" id="KW-1185">Reference proteome</keyword>
<gene>
    <name evidence="1" type="ORF">BVRB_015820</name>
</gene>
<name>A0A0J8B4F0_BETVV</name>
<evidence type="ECO:0000313" key="1">
    <source>
        <dbReference type="EMBL" id="KMS94733.1"/>
    </source>
</evidence>
<reference evidence="1 2" key="1">
    <citation type="journal article" date="2014" name="Nature">
        <title>The genome of the recently domesticated crop plant sugar beet (Beta vulgaris).</title>
        <authorList>
            <person name="Dohm J.C."/>
            <person name="Minoche A.E."/>
            <person name="Holtgrawe D."/>
            <person name="Capella-Gutierrez S."/>
            <person name="Zakrzewski F."/>
            <person name="Tafer H."/>
            <person name="Rupp O."/>
            <person name="Sorensen T.R."/>
            <person name="Stracke R."/>
            <person name="Reinhardt R."/>
            <person name="Goesmann A."/>
            <person name="Kraft T."/>
            <person name="Schulz B."/>
            <person name="Stadler P.F."/>
            <person name="Schmidt T."/>
            <person name="Gabaldon T."/>
            <person name="Lehrach H."/>
            <person name="Weisshaar B."/>
            <person name="Himmelbauer H."/>
        </authorList>
    </citation>
    <scope>NUCLEOTIDE SEQUENCE [LARGE SCALE GENOMIC DNA]</scope>
    <source>
        <tissue evidence="1">Taproot</tissue>
    </source>
</reference>
<dbReference type="Proteomes" id="UP000035740">
    <property type="component" value="Unassembled WGS sequence"/>
</dbReference>
<accession>A0A0J8B4F0</accession>
<proteinExistence type="predicted"/>